<proteinExistence type="predicted"/>
<protein>
    <submittedName>
        <fullName evidence="1">Uncharacterized protein</fullName>
    </submittedName>
</protein>
<evidence type="ECO:0000313" key="1">
    <source>
        <dbReference type="EMBL" id="KAJ9106143.1"/>
    </source>
</evidence>
<reference evidence="1" key="1">
    <citation type="submission" date="2023-04" db="EMBL/GenBank/DDBJ databases">
        <title>Draft Genome sequencing of Naganishia species isolated from polar environments using Oxford Nanopore Technology.</title>
        <authorList>
            <person name="Leo P."/>
            <person name="Venkateswaran K."/>
        </authorList>
    </citation>
    <scope>NUCLEOTIDE SEQUENCE</scope>
    <source>
        <strain evidence="1">MNA-CCFEE 5423</strain>
    </source>
</reference>
<dbReference type="Proteomes" id="UP001227268">
    <property type="component" value="Unassembled WGS sequence"/>
</dbReference>
<name>A0ACC2W413_9TREE</name>
<sequence length="498" mass="54472">MQQMNFLRDIHVTAQQSLTEDRNELLQQASNIIKNVRELQQLTESVQARQAGSQQSPLEHDSGRETKKKGKKSRKTGPQHNESKGSNAGRSGRIQPRFTGLTFEPNLHTGLGLFFNNTTSRQRDHPNHATGPRLHSSSRSFPVNSLSPAPLELSYQQTNKYSQSYQPLPFSPLPGSPVHSYDASWSPPISPFTSTVGTFHSSSLHNMPATPTYKSDICRAYWIHGNCQYGTRCFFLHTPPLAHGSVSKATVACLEDPSWGIHLQVYQDHHNVENLKSMLHAGVDIASSTALSAEPSITALLSQVNGASLGFNYGVMPMPGVTMVPMYPLKPAPASSISSTSLGHFIRIPFTSATQALSLRAHSSQVQVYGGHVQQRESVGIIQPKKPVQKTSKTPKQPSTDMNVRRFSTAGPLQSRKQNTYDPSIGSKVNKAYTKGSSNQANVIKRPASRSVRHVGRTILQESSIEGTRLAVSGPKANGPRIADVMGQVESRLSKRMA</sequence>
<dbReference type="EMBL" id="JASBWT010000003">
    <property type="protein sequence ID" value="KAJ9106143.1"/>
    <property type="molecule type" value="Genomic_DNA"/>
</dbReference>
<keyword evidence="2" id="KW-1185">Reference proteome</keyword>
<comment type="caution">
    <text evidence="1">The sequence shown here is derived from an EMBL/GenBank/DDBJ whole genome shotgun (WGS) entry which is preliminary data.</text>
</comment>
<gene>
    <name evidence="1" type="ORF">QFC21_001285</name>
</gene>
<accession>A0ACC2W413</accession>
<evidence type="ECO:0000313" key="2">
    <source>
        <dbReference type="Proteomes" id="UP001227268"/>
    </source>
</evidence>
<organism evidence="1 2">
    <name type="scientific">Naganishia friedmannii</name>
    <dbReference type="NCBI Taxonomy" id="89922"/>
    <lineage>
        <taxon>Eukaryota</taxon>
        <taxon>Fungi</taxon>
        <taxon>Dikarya</taxon>
        <taxon>Basidiomycota</taxon>
        <taxon>Agaricomycotina</taxon>
        <taxon>Tremellomycetes</taxon>
        <taxon>Filobasidiales</taxon>
        <taxon>Filobasidiaceae</taxon>
        <taxon>Naganishia</taxon>
    </lineage>
</organism>